<keyword evidence="2" id="KW-1185">Reference proteome</keyword>
<evidence type="ECO:0000313" key="2">
    <source>
        <dbReference type="Proteomes" id="UP000477782"/>
    </source>
</evidence>
<sequence>MLRAMFVYPWDLQDEGTAEVAARLADAGLNAVALATAYHAGKFLRPHAPNGRVIFPEDGTVYFRPDPARYGRLQPKAAGMVAEYDALAGLARNAASLHVTAWTVGLHNSRLGAAHPDLACQTPFGDVLVNALCPSQPEVRRYLIALCLDTAAQPGVREVTVETPGFQTYRHGHHHEFELIDLRAAAETLLGTCFCRACLDRARQAGLGGAALAAQARRSLDAFLADETATLPDLQREADWAALQACRAETVTSLIAEIRAALPPDVGVSVIPSVQTPNALAWREGSDLAALARAAGRLDVTAYQRGPKPIAADIAGVRAMAGPDARLGFILRPTWPHVAGAEELAACVASARSAGADRISFYNYGHMRLRSLDWIAAAL</sequence>
<evidence type="ECO:0000313" key="1">
    <source>
        <dbReference type="EMBL" id="NEY90629.1"/>
    </source>
</evidence>
<evidence type="ECO:0008006" key="3">
    <source>
        <dbReference type="Google" id="ProtNLM"/>
    </source>
</evidence>
<accession>A0A6M0QT36</accession>
<organism evidence="1 2">
    <name type="scientific">Tabrizicola oligotrophica</name>
    <dbReference type="NCBI Taxonomy" id="2710650"/>
    <lineage>
        <taxon>Bacteria</taxon>
        <taxon>Pseudomonadati</taxon>
        <taxon>Pseudomonadota</taxon>
        <taxon>Alphaproteobacteria</taxon>
        <taxon>Rhodobacterales</taxon>
        <taxon>Paracoccaceae</taxon>
        <taxon>Tabrizicola</taxon>
    </lineage>
</organism>
<comment type="caution">
    <text evidence="1">The sequence shown here is derived from an EMBL/GenBank/DDBJ whole genome shotgun (WGS) entry which is preliminary data.</text>
</comment>
<gene>
    <name evidence="1" type="ORF">G4Z14_10005</name>
</gene>
<name>A0A6M0QT36_9RHOB</name>
<dbReference type="EMBL" id="JAAIVJ010000005">
    <property type="protein sequence ID" value="NEY90629.1"/>
    <property type="molecule type" value="Genomic_DNA"/>
</dbReference>
<dbReference type="AlphaFoldDB" id="A0A6M0QT36"/>
<dbReference type="RefSeq" id="WP_164625288.1">
    <property type="nucleotide sequence ID" value="NZ_JAAIVJ010000005.1"/>
</dbReference>
<protein>
    <recommendedName>
        <fullName evidence="3">Alanine-rich protein</fullName>
    </recommendedName>
</protein>
<dbReference type="Proteomes" id="UP000477782">
    <property type="component" value="Unassembled WGS sequence"/>
</dbReference>
<reference evidence="1 2" key="1">
    <citation type="submission" date="2020-02" db="EMBL/GenBank/DDBJ databases">
        <authorList>
            <person name="Chen W.-M."/>
        </authorList>
    </citation>
    <scope>NUCLEOTIDE SEQUENCE [LARGE SCALE GENOMIC DNA]</scope>
    <source>
        <strain evidence="1 2">KMS-5</strain>
    </source>
</reference>
<proteinExistence type="predicted"/>